<dbReference type="GO" id="GO:0005886">
    <property type="term" value="C:plasma membrane"/>
    <property type="evidence" value="ECO:0007669"/>
    <property type="project" value="TreeGrafter"/>
</dbReference>
<evidence type="ECO:0000256" key="5">
    <source>
        <dbReference type="ARBA" id="ARBA00023136"/>
    </source>
</evidence>
<protein>
    <recommendedName>
        <fullName evidence="8">Sodium:solute symporter family protein</fullName>
    </recommendedName>
</protein>
<reference evidence="7" key="1">
    <citation type="submission" date="2018-05" db="EMBL/GenBank/DDBJ databases">
        <authorList>
            <person name="Lanie J.A."/>
            <person name="Ng W.-L."/>
            <person name="Kazmierczak K.M."/>
            <person name="Andrzejewski T.M."/>
            <person name="Davidsen T.M."/>
            <person name="Wayne K.J."/>
            <person name="Tettelin H."/>
            <person name="Glass J.I."/>
            <person name="Rusch D."/>
            <person name="Podicherti R."/>
            <person name="Tsui H.-C.T."/>
            <person name="Winkler M.E."/>
        </authorList>
    </citation>
    <scope>NUCLEOTIDE SEQUENCE</scope>
</reference>
<dbReference type="GO" id="GO:0005412">
    <property type="term" value="F:D-glucose:sodium symporter activity"/>
    <property type="evidence" value="ECO:0007669"/>
    <property type="project" value="TreeGrafter"/>
</dbReference>
<dbReference type="PANTHER" id="PTHR11819:SF195">
    <property type="entry name" value="SODIUM_GLUCOSE COTRANSPORTER 4"/>
    <property type="match status" value="1"/>
</dbReference>
<feature type="transmembrane region" description="Helical" evidence="6">
    <location>
        <begin position="128"/>
        <end position="149"/>
    </location>
</feature>
<feature type="transmembrane region" description="Helical" evidence="6">
    <location>
        <begin position="51"/>
        <end position="71"/>
    </location>
</feature>
<dbReference type="PROSITE" id="PS50283">
    <property type="entry name" value="NA_SOLUT_SYMP_3"/>
    <property type="match status" value="1"/>
</dbReference>
<proteinExistence type="inferred from homology"/>
<evidence type="ECO:0000256" key="6">
    <source>
        <dbReference type="SAM" id="Phobius"/>
    </source>
</evidence>
<feature type="transmembrane region" description="Helical" evidence="6">
    <location>
        <begin position="161"/>
        <end position="187"/>
    </location>
</feature>
<feature type="non-terminal residue" evidence="7">
    <location>
        <position position="189"/>
    </location>
</feature>
<dbReference type="EMBL" id="UINC01077177">
    <property type="protein sequence ID" value="SVC17056.1"/>
    <property type="molecule type" value="Genomic_DNA"/>
</dbReference>
<name>A0A382JZ71_9ZZZZ</name>
<keyword evidence="5 6" id="KW-0472">Membrane</keyword>
<comment type="subcellular location">
    <subcellularLocation>
        <location evidence="1">Membrane</location>
        <topology evidence="1">Multi-pass membrane protein</topology>
    </subcellularLocation>
</comment>
<dbReference type="PANTHER" id="PTHR11819">
    <property type="entry name" value="SOLUTE CARRIER FAMILY 5"/>
    <property type="match status" value="1"/>
</dbReference>
<feature type="transmembrane region" description="Helical" evidence="6">
    <location>
        <begin position="17"/>
        <end position="35"/>
    </location>
</feature>
<feature type="transmembrane region" description="Helical" evidence="6">
    <location>
        <begin position="91"/>
        <end position="108"/>
    </location>
</feature>
<evidence type="ECO:0000313" key="7">
    <source>
        <dbReference type="EMBL" id="SVC17056.1"/>
    </source>
</evidence>
<dbReference type="Pfam" id="PF00474">
    <property type="entry name" value="SSF"/>
    <property type="match status" value="1"/>
</dbReference>
<evidence type="ECO:0000256" key="1">
    <source>
        <dbReference type="ARBA" id="ARBA00004141"/>
    </source>
</evidence>
<keyword evidence="4 6" id="KW-1133">Transmembrane helix</keyword>
<dbReference type="InterPro" id="IPR038377">
    <property type="entry name" value="Na/Glc_symporter_sf"/>
</dbReference>
<organism evidence="7">
    <name type="scientific">marine metagenome</name>
    <dbReference type="NCBI Taxonomy" id="408172"/>
    <lineage>
        <taxon>unclassified sequences</taxon>
        <taxon>metagenomes</taxon>
        <taxon>ecological metagenomes</taxon>
    </lineage>
</organism>
<sequence>METGATTFHSIGTSTDWVVMVIYFLVVMLFGSYFGRYTKSTSDFFFGGRRFSWWLITMSIVATGVGSHSFVKYSAKGFQHGISSTMTYLNDWFFVPFFMFGWLPILVYSRVRSIPEYFEKRFSPSARFLATILLLLYMIGYIGIGFLTLGKAVIPMLPKFFVLFGMTFPVTLMGAIIVIAIITGIYITF</sequence>
<evidence type="ECO:0000256" key="2">
    <source>
        <dbReference type="ARBA" id="ARBA00006434"/>
    </source>
</evidence>
<comment type="similarity">
    <text evidence="2">Belongs to the sodium:solute symporter (SSF) (TC 2.A.21) family.</text>
</comment>
<dbReference type="InterPro" id="IPR001734">
    <property type="entry name" value="Na/solute_symporter"/>
</dbReference>
<dbReference type="Gene3D" id="1.20.1730.10">
    <property type="entry name" value="Sodium/glucose cotransporter"/>
    <property type="match status" value="1"/>
</dbReference>
<dbReference type="AlphaFoldDB" id="A0A382JZ71"/>
<evidence type="ECO:0008006" key="8">
    <source>
        <dbReference type="Google" id="ProtNLM"/>
    </source>
</evidence>
<accession>A0A382JZ71</accession>
<evidence type="ECO:0000256" key="4">
    <source>
        <dbReference type="ARBA" id="ARBA00022989"/>
    </source>
</evidence>
<gene>
    <name evidence="7" type="ORF">METZ01_LOCUS269910</name>
</gene>
<keyword evidence="3 6" id="KW-0812">Transmembrane</keyword>
<evidence type="ECO:0000256" key="3">
    <source>
        <dbReference type="ARBA" id="ARBA00022692"/>
    </source>
</evidence>